<dbReference type="Pfam" id="PF00899">
    <property type="entry name" value="ThiF"/>
    <property type="match status" value="1"/>
</dbReference>
<feature type="domain" description="THIF-type NAD/FAD binding fold" evidence="7">
    <location>
        <begin position="35"/>
        <end position="150"/>
    </location>
</feature>
<evidence type="ECO:0000256" key="1">
    <source>
        <dbReference type="ARBA" id="ARBA00005032"/>
    </source>
</evidence>
<dbReference type="EMBL" id="ML213549">
    <property type="protein sequence ID" value="TFK45262.1"/>
    <property type="molecule type" value="Genomic_DNA"/>
</dbReference>
<evidence type="ECO:0000256" key="5">
    <source>
        <dbReference type="PIRNR" id="PIRNR039099"/>
    </source>
</evidence>
<dbReference type="InterPro" id="IPR030667">
    <property type="entry name" value="APP-BP1"/>
</dbReference>
<protein>
    <recommendedName>
        <fullName evidence="3 5">NEDD8-activating enzyme E1 regulatory subunit</fullName>
    </recommendedName>
</protein>
<dbReference type="Gene3D" id="3.40.50.12550">
    <property type="entry name" value="Ubiquitin-activating enzyme E1, inactive adenylation domain, subdomain 2"/>
    <property type="match status" value="1"/>
</dbReference>
<dbReference type="InterPro" id="IPR035985">
    <property type="entry name" value="Ubiquitin-activating_enz"/>
</dbReference>
<sequence>MSAAASESQDIETVTTAVSTNPGRRGQPDNKTRRYDRQLRLWAATGQAALESSRILVIGASATSTSILKNLVLPGIGHFTILDHHSVTPEDAGNNFFLEGPKSIGKRRADEAVRLLAELNDSVEGRADHRNVEEVLNSNPQYFLEFNVVIAHNMQPALVDKLAKYLWSEPSHPIMMVVRSAGFVSEFFIQFHEHSIIESHSETTPSLRIDKPFPELHAHAMSIDFEKMDPTEHAHVPYVVILVSALEDWKKSHGGNPPKTYAEKQQFKKRIQGMRRKPDEENFEEAEAQAYRAWTETTVPSEISALFKDSGLSSLTPSSPPFFQLLSALQKFTQESPHTLPLTSTLPDMRSDTKSYIHLQTLYKRQAEEEKAKFKSLISEDVRETIGDEMIDLFVKNAHALVVMRGREWGSFDQDRAALAMDPSGKETAKLATHLAFSALSSLTLQHQTPTVAALKAEVERIAGTDVELPEEQLDAAVGEVARAPTADLPNMAAFLGGMVAQETIKMITRQYVPQKGYLVIDMVDMWTGAVGA</sequence>
<dbReference type="UniPathway" id="UPA00885"/>
<keyword evidence="4 5" id="KW-0833">Ubl conjugation pathway</keyword>
<organism evidence="8 9">
    <name type="scientific">Heliocybe sulcata</name>
    <dbReference type="NCBI Taxonomy" id="5364"/>
    <lineage>
        <taxon>Eukaryota</taxon>
        <taxon>Fungi</taxon>
        <taxon>Dikarya</taxon>
        <taxon>Basidiomycota</taxon>
        <taxon>Agaricomycotina</taxon>
        <taxon>Agaricomycetes</taxon>
        <taxon>Gloeophyllales</taxon>
        <taxon>Gloeophyllaceae</taxon>
        <taxon>Heliocybe</taxon>
    </lineage>
</organism>
<dbReference type="PIRSF" id="PIRSF039099">
    <property type="entry name" value="APP-BP1"/>
    <property type="match status" value="1"/>
</dbReference>
<dbReference type="PANTHER" id="PTHR10953:SF29">
    <property type="entry name" value="NEDD8-ACTIVATING ENZYME E1 REGULATORY SUBUNIT"/>
    <property type="match status" value="1"/>
</dbReference>
<evidence type="ECO:0000256" key="2">
    <source>
        <dbReference type="ARBA" id="ARBA00006868"/>
    </source>
</evidence>
<evidence type="ECO:0000256" key="3">
    <source>
        <dbReference type="ARBA" id="ARBA00015407"/>
    </source>
</evidence>
<dbReference type="GO" id="GO:0045116">
    <property type="term" value="P:protein neddylation"/>
    <property type="evidence" value="ECO:0007669"/>
    <property type="project" value="UniProtKB-UniRule"/>
</dbReference>
<comment type="function">
    <text evidence="5">Regulatory subunit of the dimeric UBA3-ULA1 E1 enzyme.</text>
</comment>
<dbReference type="Gene3D" id="3.40.50.720">
    <property type="entry name" value="NAD(P)-binding Rossmann-like Domain"/>
    <property type="match status" value="1"/>
</dbReference>
<dbReference type="GO" id="GO:0019781">
    <property type="term" value="F:NEDD8 activating enzyme activity"/>
    <property type="evidence" value="ECO:0007669"/>
    <property type="project" value="UniProtKB-UniRule"/>
</dbReference>
<dbReference type="OrthoDB" id="1708823at2759"/>
<evidence type="ECO:0000313" key="8">
    <source>
        <dbReference type="EMBL" id="TFK45262.1"/>
    </source>
</evidence>
<dbReference type="GO" id="GO:0005737">
    <property type="term" value="C:cytoplasm"/>
    <property type="evidence" value="ECO:0007669"/>
    <property type="project" value="TreeGrafter"/>
</dbReference>
<feature type="compositionally biased region" description="Polar residues" evidence="6">
    <location>
        <begin position="1"/>
        <end position="22"/>
    </location>
</feature>
<dbReference type="PANTHER" id="PTHR10953">
    <property type="entry name" value="UBIQUITIN-ACTIVATING ENZYME E1"/>
    <property type="match status" value="1"/>
</dbReference>
<dbReference type="InterPro" id="IPR000594">
    <property type="entry name" value="ThiF_NAD_FAD-bd"/>
</dbReference>
<feature type="region of interest" description="Disordered" evidence="6">
    <location>
        <begin position="1"/>
        <end position="34"/>
    </location>
</feature>
<name>A0A5C3MIM7_9AGAM</name>
<evidence type="ECO:0000259" key="7">
    <source>
        <dbReference type="Pfam" id="PF00899"/>
    </source>
</evidence>
<dbReference type="SUPFAM" id="SSF69572">
    <property type="entry name" value="Activating enzymes of the ubiquitin-like proteins"/>
    <property type="match status" value="1"/>
</dbReference>
<keyword evidence="9" id="KW-1185">Reference proteome</keyword>
<dbReference type="FunFam" id="3.40.50.720:FF:000475">
    <property type="entry name" value="NEDD8-activating enzyme E1 regulatory subunit"/>
    <property type="match status" value="1"/>
</dbReference>
<gene>
    <name evidence="8" type="ORF">OE88DRAFT_1715442</name>
</gene>
<evidence type="ECO:0000256" key="4">
    <source>
        <dbReference type="ARBA" id="ARBA00022786"/>
    </source>
</evidence>
<dbReference type="InterPro" id="IPR045886">
    <property type="entry name" value="ThiF/MoeB/HesA"/>
</dbReference>
<dbReference type="Proteomes" id="UP000305948">
    <property type="component" value="Unassembled WGS sequence"/>
</dbReference>
<dbReference type="AlphaFoldDB" id="A0A5C3MIM7"/>
<reference evidence="8 9" key="1">
    <citation type="journal article" date="2019" name="Nat. Ecol. Evol.">
        <title>Megaphylogeny resolves global patterns of mushroom evolution.</title>
        <authorList>
            <person name="Varga T."/>
            <person name="Krizsan K."/>
            <person name="Foldi C."/>
            <person name="Dima B."/>
            <person name="Sanchez-Garcia M."/>
            <person name="Sanchez-Ramirez S."/>
            <person name="Szollosi G.J."/>
            <person name="Szarkandi J.G."/>
            <person name="Papp V."/>
            <person name="Albert L."/>
            <person name="Andreopoulos W."/>
            <person name="Angelini C."/>
            <person name="Antonin V."/>
            <person name="Barry K.W."/>
            <person name="Bougher N.L."/>
            <person name="Buchanan P."/>
            <person name="Buyck B."/>
            <person name="Bense V."/>
            <person name="Catcheside P."/>
            <person name="Chovatia M."/>
            <person name="Cooper J."/>
            <person name="Damon W."/>
            <person name="Desjardin D."/>
            <person name="Finy P."/>
            <person name="Geml J."/>
            <person name="Haridas S."/>
            <person name="Hughes K."/>
            <person name="Justo A."/>
            <person name="Karasinski D."/>
            <person name="Kautmanova I."/>
            <person name="Kiss B."/>
            <person name="Kocsube S."/>
            <person name="Kotiranta H."/>
            <person name="LaButti K.M."/>
            <person name="Lechner B.E."/>
            <person name="Liimatainen K."/>
            <person name="Lipzen A."/>
            <person name="Lukacs Z."/>
            <person name="Mihaltcheva S."/>
            <person name="Morgado L.N."/>
            <person name="Niskanen T."/>
            <person name="Noordeloos M.E."/>
            <person name="Ohm R.A."/>
            <person name="Ortiz-Santana B."/>
            <person name="Ovrebo C."/>
            <person name="Racz N."/>
            <person name="Riley R."/>
            <person name="Savchenko A."/>
            <person name="Shiryaev A."/>
            <person name="Soop K."/>
            <person name="Spirin V."/>
            <person name="Szebenyi C."/>
            <person name="Tomsovsky M."/>
            <person name="Tulloss R.E."/>
            <person name="Uehling J."/>
            <person name="Grigoriev I.V."/>
            <person name="Vagvolgyi C."/>
            <person name="Papp T."/>
            <person name="Martin F.M."/>
            <person name="Miettinen O."/>
            <person name="Hibbett D.S."/>
            <person name="Nagy L.G."/>
        </authorList>
    </citation>
    <scope>NUCLEOTIDE SEQUENCE [LARGE SCALE GENOMIC DNA]</scope>
    <source>
        <strain evidence="8 9">OMC1185</strain>
    </source>
</reference>
<evidence type="ECO:0000256" key="6">
    <source>
        <dbReference type="SAM" id="MobiDB-lite"/>
    </source>
</evidence>
<accession>A0A5C3MIM7</accession>
<comment type="pathway">
    <text evidence="1 5">Protein modification; protein neddylation.</text>
</comment>
<comment type="similarity">
    <text evidence="2 5">Belongs to the ubiquitin-activating E1 family. ULA1 subfamily.</text>
</comment>
<dbReference type="STRING" id="5364.A0A5C3MIM7"/>
<proteinExistence type="inferred from homology"/>
<evidence type="ECO:0000313" key="9">
    <source>
        <dbReference type="Proteomes" id="UP000305948"/>
    </source>
</evidence>